<keyword evidence="2" id="KW-1185">Reference proteome</keyword>
<evidence type="ECO:0000313" key="2">
    <source>
        <dbReference type="Proteomes" id="UP000823388"/>
    </source>
</evidence>
<evidence type="ECO:0000313" key="1">
    <source>
        <dbReference type="EMBL" id="KAG2648090.1"/>
    </source>
</evidence>
<dbReference type="Proteomes" id="UP000823388">
    <property type="component" value="Chromosome 1N"/>
</dbReference>
<name>A0A8T0WJC9_PANVG</name>
<reference evidence="1" key="1">
    <citation type="submission" date="2020-05" db="EMBL/GenBank/DDBJ databases">
        <title>WGS assembly of Panicum virgatum.</title>
        <authorList>
            <person name="Lovell J.T."/>
            <person name="Jenkins J."/>
            <person name="Shu S."/>
            <person name="Juenger T.E."/>
            <person name="Schmutz J."/>
        </authorList>
    </citation>
    <scope>NUCLEOTIDE SEQUENCE</scope>
    <source>
        <strain evidence="1">AP13</strain>
    </source>
</reference>
<organism evidence="1 2">
    <name type="scientific">Panicum virgatum</name>
    <name type="common">Blackwell switchgrass</name>
    <dbReference type="NCBI Taxonomy" id="38727"/>
    <lineage>
        <taxon>Eukaryota</taxon>
        <taxon>Viridiplantae</taxon>
        <taxon>Streptophyta</taxon>
        <taxon>Embryophyta</taxon>
        <taxon>Tracheophyta</taxon>
        <taxon>Spermatophyta</taxon>
        <taxon>Magnoliopsida</taxon>
        <taxon>Liliopsida</taxon>
        <taxon>Poales</taxon>
        <taxon>Poaceae</taxon>
        <taxon>PACMAD clade</taxon>
        <taxon>Panicoideae</taxon>
        <taxon>Panicodae</taxon>
        <taxon>Paniceae</taxon>
        <taxon>Panicinae</taxon>
        <taxon>Panicum</taxon>
        <taxon>Panicum sect. Hiantes</taxon>
    </lineage>
</organism>
<proteinExistence type="predicted"/>
<sequence>MACRGGSRALLAPPTDAHDAIDPFLEFLASYKIFEEEDEEIKMEEGKEDEPLPICCTGVATDGRVKDVDCTAGRVKDVERVMLPTDGENNGCIPPTL</sequence>
<comment type="caution">
    <text evidence="1">The sequence shown here is derived from an EMBL/GenBank/DDBJ whole genome shotgun (WGS) entry which is preliminary data.</text>
</comment>
<dbReference type="EMBL" id="CM029038">
    <property type="protein sequence ID" value="KAG2648090.1"/>
    <property type="molecule type" value="Genomic_DNA"/>
</dbReference>
<dbReference type="AlphaFoldDB" id="A0A8T0WJC9"/>
<accession>A0A8T0WJC9</accession>
<gene>
    <name evidence="1" type="ORF">PVAP13_1NG051708</name>
</gene>
<protein>
    <submittedName>
        <fullName evidence="1">Uncharacterized protein</fullName>
    </submittedName>
</protein>